<sequence length="687" mass="75436">MASHLTRALLPSPPSSAAATATATASAAAALLSSTSPLPAACFLQLHAHLLRTGLLLLPLATTAASAFLSLAAASLPSHRALPVLLHHLAPETIPSTFRINGILCSLRGPDALRFLRRARALGRRGNAFSLSIVLGHCRDLAHARQLHANVVAEGHSPDALLATSLVSSYAACGDGDSARKVFDEMPARDTVAWNVLITCYIRNRRTKDALKLFDVMRGGENGAEPDDVTCILLLQACTSLGALDFGEKVWEYALDRGYGGELKVRNSLITMYTKCGCVDKAYQVFCETPKKSVVTWSAMISGLASNGFGKDAISAFEEMGRSGVAPDEQTFTGVLSACSHNGLVDEGFKFFNIMRHEYQLMPNVHHYGCMVDLMGRAGLLDQAYELVVKDMRVAPDATIWRTLLGACRIHGHIDLGERVINHLIELKAQQAGDYVLLLNTYAAVEDWGKVAEVRKLMKEKGIQTTPGCTTVELNGEIHEFIAADASHPRKAEIYEKLDEINKHLRIAGYVPNMSSELHDLDSEGKECALAYHSEKLAIAFALLVTPQHRPIRLAKNLRVCVDCHNFTKVVLPSALDYGRQPTTFAVRCSDRCRASLQNLFWHGWLTQQHIHGTPSDGVRASPRTRTRRCRRSPLPLRLSELLLLLFPLRQRGLTASPAGSTQQHQQRNARTLTSYILSPFLNIWRH</sequence>
<evidence type="ECO:0000313" key="6">
    <source>
        <dbReference type="Proteomes" id="UP000008021"/>
    </source>
</evidence>
<keyword evidence="2" id="KW-0809">Transit peptide</keyword>
<evidence type="ECO:0000259" key="4">
    <source>
        <dbReference type="Pfam" id="PF14432"/>
    </source>
</evidence>
<keyword evidence="1" id="KW-0677">Repeat</keyword>
<dbReference type="AlphaFoldDB" id="A0A0E0ELW1"/>
<keyword evidence="6" id="KW-1185">Reference proteome</keyword>
<dbReference type="NCBIfam" id="TIGR00756">
    <property type="entry name" value="PPR"/>
    <property type="match status" value="2"/>
</dbReference>
<dbReference type="PROSITE" id="PS51375">
    <property type="entry name" value="PPR"/>
    <property type="match status" value="2"/>
</dbReference>
<reference evidence="5" key="2">
    <citation type="submission" date="2018-05" db="EMBL/GenBank/DDBJ databases">
        <title>OmerRS3 (Oryza meridionalis Reference Sequence Version 3).</title>
        <authorList>
            <person name="Zhang J."/>
            <person name="Kudrna D."/>
            <person name="Lee S."/>
            <person name="Talag J."/>
            <person name="Welchert J."/>
            <person name="Wing R.A."/>
        </authorList>
    </citation>
    <scope>NUCLEOTIDE SEQUENCE [LARGE SCALE GENOMIC DNA]</scope>
    <source>
        <strain evidence="5">cv. OR44</strain>
    </source>
</reference>
<dbReference type="Pfam" id="PF20431">
    <property type="entry name" value="E_motif"/>
    <property type="match status" value="1"/>
</dbReference>
<evidence type="ECO:0000256" key="3">
    <source>
        <dbReference type="PROSITE-ProRule" id="PRU00708"/>
    </source>
</evidence>
<dbReference type="PANTHER" id="PTHR47926:SF469">
    <property type="entry name" value="DYW DOMAIN-CONTAINING PROTEIN"/>
    <property type="match status" value="1"/>
</dbReference>
<evidence type="ECO:0000256" key="2">
    <source>
        <dbReference type="ARBA" id="ARBA00022946"/>
    </source>
</evidence>
<organism evidence="5">
    <name type="scientific">Oryza meridionalis</name>
    <dbReference type="NCBI Taxonomy" id="40149"/>
    <lineage>
        <taxon>Eukaryota</taxon>
        <taxon>Viridiplantae</taxon>
        <taxon>Streptophyta</taxon>
        <taxon>Embryophyta</taxon>
        <taxon>Tracheophyta</taxon>
        <taxon>Spermatophyta</taxon>
        <taxon>Magnoliopsida</taxon>
        <taxon>Liliopsida</taxon>
        <taxon>Poales</taxon>
        <taxon>Poaceae</taxon>
        <taxon>BOP clade</taxon>
        <taxon>Oryzoideae</taxon>
        <taxon>Oryzeae</taxon>
        <taxon>Oryzinae</taxon>
        <taxon>Oryza</taxon>
    </lineage>
</organism>
<name>A0A0E0ELW1_9ORYZ</name>
<evidence type="ECO:0000256" key="1">
    <source>
        <dbReference type="ARBA" id="ARBA00022737"/>
    </source>
</evidence>
<dbReference type="Pfam" id="PF13041">
    <property type="entry name" value="PPR_2"/>
    <property type="match status" value="2"/>
</dbReference>
<dbReference type="EnsemblPlants" id="OMERI08G13030.1">
    <property type="protein sequence ID" value="OMERI08G13030.1"/>
    <property type="gene ID" value="OMERI08G13030"/>
</dbReference>
<dbReference type="GO" id="GO:0008270">
    <property type="term" value="F:zinc ion binding"/>
    <property type="evidence" value="ECO:0007669"/>
    <property type="project" value="InterPro"/>
</dbReference>
<dbReference type="GO" id="GO:0009451">
    <property type="term" value="P:RNA modification"/>
    <property type="evidence" value="ECO:0007669"/>
    <property type="project" value="InterPro"/>
</dbReference>
<dbReference type="Gramene" id="OMERI08G13030.1">
    <property type="protein sequence ID" value="OMERI08G13030.1"/>
    <property type="gene ID" value="OMERI08G13030"/>
</dbReference>
<dbReference type="Pfam" id="PF20430">
    <property type="entry name" value="Eplus_motif"/>
    <property type="match status" value="1"/>
</dbReference>
<feature type="repeat" description="PPR" evidence="3">
    <location>
        <begin position="293"/>
        <end position="327"/>
    </location>
</feature>
<dbReference type="eggNOG" id="KOG4197">
    <property type="taxonomic scope" value="Eukaryota"/>
</dbReference>
<dbReference type="STRING" id="40149.A0A0E0ELW1"/>
<evidence type="ECO:0000313" key="5">
    <source>
        <dbReference type="EnsemblPlants" id="OMERI08G13030.1"/>
    </source>
</evidence>
<dbReference type="InterPro" id="IPR046960">
    <property type="entry name" value="PPR_At4g14850-like_plant"/>
</dbReference>
<dbReference type="InterPro" id="IPR046848">
    <property type="entry name" value="E_motif"/>
</dbReference>
<dbReference type="PANTHER" id="PTHR47926">
    <property type="entry name" value="PENTATRICOPEPTIDE REPEAT-CONTAINING PROTEIN"/>
    <property type="match status" value="1"/>
</dbReference>
<dbReference type="Pfam" id="PF14432">
    <property type="entry name" value="DYW_deaminase"/>
    <property type="match status" value="1"/>
</dbReference>
<accession>A0A0E0ELW1</accession>
<protein>
    <recommendedName>
        <fullName evidence="4">DYW domain-containing protein</fullName>
    </recommendedName>
</protein>
<dbReference type="InterPro" id="IPR002885">
    <property type="entry name" value="PPR_rpt"/>
</dbReference>
<dbReference type="Proteomes" id="UP000008021">
    <property type="component" value="Chromosome 8"/>
</dbReference>
<dbReference type="InterPro" id="IPR046849">
    <property type="entry name" value="E2_motif"/>
</dbReference>
<dbReference type="FunFam" id="1.25.40.10:FF:000242">
    <property type="entry name" value="Pentatricopeptide repeat-containing protein"/>
    <property type="match status" value="1"/>
</dbReference>
<dbReference type="InterPro" id="IPR011990">
    <property type="entry name" value="TPR-like_helical_dom_sf"/>
</dbReference>
<dbReference type="Pfam" id="PF01535">
    <property type="entry name" value="PPR"/>
    <property type="match status" value="2"/>
</dbReference>
<dbReference type="InterPro" id="IPR032867">
    <property type="entry name" value="DYW_dom"/>
</dbReference>
<dbReference type="FunFam" id="1.25.40.10:FF:001016">
    <property type="entry name" value="Selenium-binding protein-like"/>
    <property type="match status" value="1"/>
</dbReference>
<dbReference type="GO" id="GO:0003723">
    <property type="term" value="F:RNA binding"/>
    <property type="evidence" value="ECO:0007669"/>
    <property type="project" value="InterPro"/>
</dbReference>
<dbReference type="HOGENOM" id="CLU_002706_37_2_1"/>
<feature type="repeat" description="PPR" evidence="3">
    <location>
        <begin position="190"/>
        <end position="220"/>
    </location>
</feature>
<proteinExistence type="predicted"/>
<reference evidence="5" key="1">
    <citation type="submission" date="2015-04" db="UniProtKB">
        <authorList>
            <consortium name="EnsemblPlants"/>
        </authorList>
    </citation>
    <scope>IDENTIFICATION</scope>
</reference>
<dbReference type="Gene3D" id="1.25.40.10">
    <property type="entry name" value="Tetratricopeptide repeat domain"/>
    <property type="match status" value="2"/>
</dbReference>
<feature type="domain" description="DYW" evidence="4">
    <location>
        <begin position="509"/>
        <end position="571"/>
    </location>
</feature>